<evidence type="ECO:0000313" key="1">
    <source>
        <dbReference type="EMBL" id="CUA71258.1"/>
    </source>
</evidence>
<dbReference type="AlphaFoldDB" id="A0A0K6FYR2"/>
<organism evidence="1 2">
    <name type="scientific">Rhizoctonia solani</name>
    <dbReference type="NCBI Taxonomy" id="456999"/>
    <lineage>
        <taxon>Eukaryota</taxon>
        <taxon>Fungi</taxon>
        <taxon>Dikarya</taxon>
        <taxon>Basidiomycota</taxon>
        <taxon>Agaricomycotina</taxon>
        <taxon>Agaricomycetes</taxon>
        <taxon>Cantharellales</taxon>
        <taxon>Ceratobasidiaceae</taxon>
        <taxon>Rhizoctonia</taxon>
    </lineage>
</organism>
<gene>
    <name evidence="1" type="ORF">RSOLAG22IIIB_09427</name>
</gene>
<keyword evidence="2" id="KW-1185">Reference proteome</keyword>
<sequence length="162" mass="18016">MSQSRNLDTVINSKLTEFFESNGNPTELDEKLSAGYFKILEESVGKKSILSFTKSALDFTSDSAAPTPFVSLTAEDKIIFVAQQLKSDFQIPGYSKVIGTFELGAPFYYELKNIVFGFVRLSILPDDGSLDRIEFISSQRYKVEEVQGSGTVVDFESLRPAK</sequence>
<proteinExistence type="predicted"/>
<evidence type="ECO:0000313" key="2">
    <source>
        <dbReference type="Proteomes" id="UP000044841"/>
    </source>
</evidence>
<name>A0A0K6FYR2_9AGAM</name>
<reference evidence="1 2" key="1">
    <citation type="submission" date="2015-07" db="EMBL/GenBank/DDBJ databases">
        <authorList>
            <person name="Noorani M."/>
        </authorList>
    </citation>
    <scope>NUCLEOTIDE SEQUENCE [LARGE SCALE GENOMIC DNA]</scope>
    <source>
        <strain evidence="1">BBA 69670</strain>
    </source>
</reference>
<dbReference type="Proteomes" id="UP000044841">
    <property type="component" value="Unassembled WGS sequence"/>
</dbReference>
<protein>
    <submittedName>
        <fullName evidence="1">Uncharacterized protein</fullName>
    </submittedName>
</protein>
<accession>A0A0K6FYR2</accession>
<dbReference type="EMBL" id="CYGV01001225">
    <property type="protein sequence ID" value="CUA71258.1"/>
    <property type="molecule type" value="Genomic_DNA"/>
</dbReference>